<comment type="caution">
    <text evidence="1">The sequence shown here is derived from an EMBL/GenBank/DDBJ whole genome shotgun (WGS) entry which is preliminary data.</text>
</comment>
<organism evidence="1 2">
    <name type="scientific">Plutella xylostella</name>
    <name type="common">Diamondback moth</name>
    <name type="synonym">Plutella maculipennis</name>
    <dbReference type="NCBI Taxonomy" id="51655"/>
    <lineage>
        <taxon>Eukaryota</taxon>
        <taxon>Metazoa</taxon>
        <taxon>Ecdysozoa</taxon>
        <taxon>Arthropoda</taxon>
        <taxon>Hexapoda</taxon>
        <taxon>Insecta</taxon>
        <taxon>Pterygota</taxon>
        <taxon>Neoptera</taxon>
        <taxon>Endopterygota</taxon>
        <taxon>Lepidoptera</taxon>
        <taxon>Glossata</taxon>
        <taxon>Ditrysia</taxon>
        <taxon>Yponomeutoidea</taxon>
        <taxon>Plutellidae</taxon>
        <taxon>Plutella</taxon>
    </lineage>
</organism>
<evidence type="ECO:0000313" key="1">
    <source>
        <dbReference type="EMBL" id="KAG7310724.1"/>
    </source>
</evidence>
<dbReference type="EMBL" id="JAHIBW010000005">
    <property type="protein sequence ID" value="KAG7310724.1"/>
    <property type="molecule type" value="Genomic_DNA"/>
</dbReference>
<name>A0ABQ7R0E0_PLUXY</name>
<evidence type="ECO:0000313" key="2">
    <source>
        <dbReference type="Proteomes" id="UP000823941"/>
    </source>
</evidence>
<gene>
    <name evidence="1" type="ORF">JYU34_003531</name>
</gene>
<protein>
    <submittedName>
        <fullName evidence="1">Uncharacterized protein</fullName>
    </submittedName>
</protein>
<keyword evidence="2" id="KW-1185">Reference proteome</keyword>
<accession>A0ABQ7R0E0</accession>
<proteinExistence type="predicted"/>
<dbReference type="Proteomes" id="UP000823941">
    <property type="component" value="Chromosome 5"/>
</dbReference>
<reference evidence="1 2" key="1">
    <citation type="submission" date="2021-06" db="EMBL/GenBank/DDBJ databases">
        <title>A haploid diamondback moth (Plutella xylostella L.) genome assembly resolves 31 chromosomes and identifies a diamide resistance mutation.</title>
        <authorList>
            <person name="Ward C.M."/>
            <person name="Perry K.D."/>
            <person name="Baker G."/>
            <person name="Powis K."/>
            <person name="Heckel D.G."/>
            <person name="Baxter S.W."/>
        </authorList>
    </citation>
    <scope>NUCLEOTIDE SEQUENCE [LARGE SCALE GENOMIC DNA]</scope>
    <source>
        <strain evidence="1 2">LV</strain>
        <tissue evidence="1">Single pupa</tissue>
    </source>
</reference>
<sequence length="109" mass="12321">MVCHGPNTPLRKGCPLATNNTYTHFNHKDQGFLRKEGFHVQGPDKEKVLTWNFKRGSSKIFPKCGRSTSQTTLKIIRSGYLIPFVMRPPLSIPALNNNFIQTPYSEAMA</sequence>